<dbReference type="Proteomes" id="UP000823775">
    <property type="component" value="Unassembled WGS sequence"/>
</dbReference>
<feature type="non-terminal residue" evidence="1">
    <location>
        <position position="1"/>
    </location>
</feature>
<name>A0ABS8TQ47_DATST</name>
<organism evidence="1 2">
    <name type="scientific">Datura stramonium</name>
    <name type="common">Jimsonweed</name>
    <name type="synonym">Common thornapple</name>
    <dbReference type="NCBI Taxonomy" id="4076"/>
    <lineage>
        <taxon>Eukaryota</taxon>
        <taxon>Viridiplantae</taxon>
        <taxon>Streptophyta</taxon>
        <taxon>Embryophyta</taxon>
        <taxon>Tracheophyta</taxon>
        <taxon>Spermatophyta</taxon>
        <taxon>Magnoliopsida</taxon>
        <taxon>eudicotyledons</taxon>
        <taxon>Gunneridae</taxon>
        <taxon>Pentapetalae</taxon>
        <taxon>asterids</taxon>
        <taxon>lamiids</taxon>
        <taxon>Solanales</taxon>
        <taxon>Solanaceae</taxon>
        <taxon>Solanoideae</taxon>
        <taxon>Datureae</taxon>
        <taxon>Datura</taxon>
    </lineage>
</organism>
<keyword evidence="2" id="KW-1185">Reference proteome</keyword>
<accession>A0ABS8TQ47</accession>
<evidence type="ECO:0000313" key="1">
    <source>
        <dbReference type="EMBL" id="MCD7473617.1"/>
    </source>
</evidence>
<reference evidence="1 2" key="1">
    <citation type="journal article" date="2021" name="BMC Genomics">
        <title>Datura genome reveals duplications of psychoactive alkaloid biosynthetic genes and high mutation rate following tissue culture.</title>
        <authorList>
            <person name="Rajewski A."/>
            <person name="Carter-House D."/>
            <person name="Stajich J."/>
            <person name="Litt A."/>
        </authorList>
    </citation>
    <scope>NUCLEOTIDE SEQUENCE [LARGE SCALE GENOMIC DNA]</scope>
    <source>
        <strain evidence="1">AR-01</strain>
    </source>
</reference>
<feature type="non-terminal residue" evidence="1">
    <location>
        <position position="104"/>
    </location>
</feature>
<sequence>RNCCLRSTILHPGASGSWINSPINYDSLVLVVVFDRLQANTQNPRFTCASWVDINETPVRHRKIEKLYLVCFQDRVARGDSRVSTYVPPLDRRYHQHLILILQI</sequence>
<gene>
    <name evidence="1" type="ORF">HAX54_015565</name>
</gene>
<evidence type="ECO:0000313" key="2">
    <source>
        <dbReference type="Proteomes" id="UP000823775"/>
    </source>
</evidence>
<proteinExistence type="predicted"/>
<dbReference type="EMBL" id="JACEIK010001999">
    <property type="protein sequence ID" value="MCD7473617.1"/>
    <property type="molecule type" value="Genomic_DNA"/>
</dbReference>
<protein>
    <submittedName>
        <fullName evidence="1">Uncharacterized protein</fullName>
    </submittedName>
</protein>
<comment type="caution">
    <text evidence="1">The sequence shown here is derived from an EMBL/GenBank/DDBJ whole genome shotgun (WGS) entry which is preliminary data.</text>
</comment>